<accession>A0A7C0U6X7</accession>
<gene>
    <name evidence="2" type="ORF">ENF32_03270</name>
</gene>
<comment type="caution">
    <text evidence="2">The sequence shown here is derived from an EMBL/GenBank/DDBJ whole genome shotgun (WGS) entry which is preliminary data.</text>
</comment>
<keyword evidence="1" id="KW-0472">Membrane</keyword>
<organism evidence="2">
    <name type="scientific">Thermosulfidibacter takaii</name>
    <dbReference type="NCBI Taxonomy" id="412593"/>
    <lineage>
        <taxon>Bacteria</taxon>
        <taxon>Pseudomonadati</taxon>
        <taxon>Thermosulfidibacterota</taxon>
        <taxon>Thermosulfidibacteria</taxon>
        <taxon>Thermosulfidibacterales</taxon>
        <taxon>Thermosulfidibacteraceae</taxon>
    </lineage>
</organism>
<keyword evidence="1" id="KW-1133">Transmembrane helix</keyword>
<sequence>MHTVWMIYGLAIIVFIILVVLGVGLTLLMGRGDTLSEFWLVMLLSQILPTLLAIAGIVLAVMGAFLFLIQIVLWL</sequence>
<dbReference type="AlphaFoldDB" id="A0A7C0U6X7"/>
<dbReference type="Proteomes" id="UP000885690">
    <property type="component" value="Unassembled WGS sequence"/>
</dbReference>
<reference evidence="2" key="1">
    <citation type="journal article" date="2020" name="mSystems">
        <title>Genome- and Community-Level Interaction Insights into Carbon Utilization and Element Cycling Functions of Hydrothermarchaeota in Hydrothermal Sediment.</title>
        <authorList>
            <person name="Zhou Z."/>
            <person name="Liu Y."/>
            <person name="Xu W."/>
            <person name="Pan J."/>
            <person name="Luo Z.H."/>
            <person name="Li M."/>
        </authorList>
    </citation>
    <scope>NUCLEOTIDE SEQUENCE [LARGE SCALE GENOMIC DNA]</scope>
    <source>
        <strain evidence="2">HyVt-115</strain>
    </source>
</reference>
<name>A0A7C0U6X7_9BACT</name>
<evidence type="ECO:0000256" key="1">
    <source>
        <dbReference type="SAM" id="Phobius"/>
    </source>
</evidence>
<evidence type="ECO:0000313" key="2">
    <source>
        <dbReference type="EMBL" id="HDD53073.1"/>
    </source>
</evidence>
<protein>
    <submittedName>
        <fullName evidence="2">Uncharacterized protein</fullName>
    </submittedName>
</protein>
<feature type="transmembrane region" description="Helical" evidence="1">
    <location>
        <begin position="6"/>
        <end position="28"/>
    </location>
</feature>
<feature type="transmembrane region" description="Helical" evidence="1">
    <location>
        <begin position="40"/>
        <end position="73"/>
    </location>
</feature>
<keyword evidence="1" id="KW-0812">Transmembrane</keyword>
<dbReference type="EMBL" id="DQWS01000125">
    <property type="protein sequence ID" value="HDD53073.1"/>
    <property type="molecule type" value="Genomic_DNA"/>
</dbReference>
<proteinExistence type="predicted"/>